<dbReference type="GO" id="GO:0042302">
    <property type="term" value="F:structural constituent of cuticle"/>
    <property type="evidence" value="ECO:0007669"/>
    <property type="project" value="UniProtKB-UniRule"/>
</dbReference>
<evidence type="ECO:0000313" key="4">
    <source>
        <dbReference type="EMBL" id="KAK8392564.1"/>
    </source>
</evidence>
<evidence type="ECO:0000313" key="5">
    <source>
        <dbReference type="Proteomes" id="UP001487740"/>
    </source>
</evidence>
<dbReference type="GO" id="GO:0005615">
    <property type="term" value="C:extracellular space"/>
    <property type="evidence" value="ECO:0007669"/>
    <property type="project" value="TreeGrafter"/>
</dbReference>
<feature type="compositionally biased region" description="Low complexity" evidence="3">
    <location>
        <begin position="162"/>
        <end position="174"/>
    </location>
</feature>
<dbReference type="PROSITE" id="PS51155">
    <property type="entry name" value="CHIT_BIND_RR_2"/>
    <property type="match status" value="1"/>
</dbReference>
<keyword evidence="1 2" id="KW-0193">Cuticle</keyword>
<comment type="caution">
    <text evidence="4">The sequence shown here is derived from an EMBL/GenBank/DDBJ whole genome shotgun (WGS) entry which is preliminary data.</text>
</comment>
<dbReference type="GO" id="GO:0031012">
    <property type="term" value="C:extracellular matrix"/>
    <property type="evidence" value="ECO:0007669"/>
    <property type="project" value="TreeGrafter"/>
</dbReference>
<name>A0AAW0TXU7_SCYPA</name>
<evidence type="ECO:0000256" key="3">
    <source>
        <dbReference type="SAM" id="MobiDB-lite"/>
    </source>
</evidence>
<dbReference type="InterPro" id="IPR000618">
    <property type="entry name" value="Insect_cuticle"/>
</dbReference>
<sequence length="174" mass="19018">MALLSLLCRDVTRRYISQPGTATSTSLFRAFPATMVAKVLLLAALAALATADQAPSYTPPRPTYSAPAPSYGPAEPTGPAQYNFNWAVKDDYSGNDFGQEESRDGYNTQGSYYVLLPDGRLQRVNYRVEGDSGFLAEVSYEGEAQYPQQQSYGPAPTPSYRPQPTNQQPQPTYA</sequence>
<evidence type="ECO:0000256" key="1">
    <source>
        <dbReference type="ARBA" id="ARBA00022460"/>
    </source>
</evidence>
<organism evidence="4 5">
    <name type="scientific">Scylla paramamosain</name>
    <name type="common">Mud crab</name>
    <dbReference type="NCBI Taxonomy" id="85552"/>
    <lineage>
        <taxon>Eukaryota</taxon>
        <taxon>Metazoa</taxon>
        <taxon>Ecdysozoa</taxon>
        <taxon>Arthropoda</taxon>
        <taxon>Crustacea</taxon>
        <taxon>Multicrustacea</taxon>
        <taxon>Malacostraca</taxon>
        <taxon>Eumalacostraca</taxon>
        <taxon>Eucarida</taxon>
        <taxon>Decapoda</taxon>
        <taxon>Pleocyemata</taxon>
        <taxon>Brachyura</taxon>
        <taxon>Eubrachyura</taxon>
        <taxon>Portunoidea</taxon>
        <taxon>Portunidae</taxon>
        <taxon>Portuninae</taxon>
        <taxon>Scylla</taxon>
    </lineage>
</organism>
<protein>
    <recommendedName>
        <fullName evidence="6">Pro-resilin</fullName>
    </recommendedName>
</protein>
<dbReference type="InterPro" id="IPR051217">
    <property type="entry name" value="Insect_Cuticle_Struc_Prot"/>
</dbReference>
<gene>
    <name evidence="4" type="ORF">O3P69_014752</name>
</gene>
<dbReference type="PANTHER" id="PTHR12236:SF79">
    <property type="entry name" value="CUTICULAR PROTEIN 50CB-RELATED"/>
    <property type="match status" value="1"/>
</dbReference>
<dbReference type="Proteomes" id="UP001487740">
    <property type="component" value="Unassembled WGS sequence"/>
</dbReference>
<accession>A0AAW0TXU7</accession>
<dbReference type="Pfam" id="PF00379">
    <property type="entry name" value="Chitin_bind_4"/>
    <property type="match status" value="1"/>
</dbReference>
<dbReference type="PANTHER" id="PTHR12236">
    <property type="entry name" value="STRUCTURAL CONTITUENT OF CUTICLE"/>
    <property type="match status" value="1"/>
</dbReference>
<dbReference type="EMBL" id="JARAKH010000022">
    <property type="protein sequence ID" value="KAK8392564.1"/>
    <property type="molecule type" value="Genomic_DNA"/>
</dbReference>
<feature type="region of interest" description="Disordered" evidence="3">
    <location>
        <begin position="139"/>
        <end position="174"/>
    </location>
</feature>
<keyword evidence="5" id="KW-1185">Reference proteome</keyword>
<evidence type="ECO:0008006" key="6">
    <source>
        <dbReference type="Google" id="ProtNLM"/>
    </source>
</evidence>
<evidence type="ECO:0000256" key="2">
    <source>
        <dbReference type="PROSITE-ProRule" id="PRU00497"/>
    </source>
</evidence>
<reference evidence="4 5" key="1">
    <citation type="submission" date="2023-03" db="EMBL/GenBank/DDBJ databases">
        <title>High-quality genome of Scylla paramamosain provides insights in environmental adaptation.</title>
        <authorList>
            <person name="Zhang L."/>
        </authorList>
    </citation>
    <scope>NUCLEOTIDE SEQUENCE [LARGE SCALE GENOMIC DNA]</scope>
    <source>
        <strain evidence="4">LZ_2023a</strain>
        <tissue evidence="4">Muscle</tissue>
    </source>
</reference>
<proteinExistence type="predicted"/>
<dbReference type="AlphaFoldDB" id="A0AAW0TXU7"/>
<feature type="region of interest" description="Disordered" evidence="3">
    <location>
        <begin position="54"/>
        <end position="79"/>
    </location>
</feature>